<accession>A0AAE1RZ93</accession>
<keyword evidence="3" id="KW-1185">Reference proteome</keyword>
<reference evidence="2" key="1">
    <citation type="submission" date="2023-12" db="EMBL/GenBank/DDBJ databases">
        <title>Genome assembly of Anisodus tanguticus.</title>
        <authorList>
            <person name="Wang Y.-J."/>
        </authorList>
    </citation>
    <scope>NUCLEOTIDE SEQUENCE</scope>
    <source>
        <strain evidence="2">KB-2021</strain>
        <tissue evidence="2">Leaf</tissue>
    </source>
</reference>
<dbReference type="Pfam" id="PF20167">
    <property type="entry name" value="Transposase_32"/>
    <property type="match status" value="1"/>
</dbReference>
<dbReference type="InterPro" id="IPR046796">
    <property type="entry name" value="Transposase_32_dom"/>
</dbReference>
<organism evidence="2 3">
    <name type="scientific">Anisodus tanguticus</name>
    <dbReference type="NCBI Taxonomy" id="243964"/>
    <lineage>
        <taxon>Eukaryota</taxon>
        <taxon>Viridiplantae</taxon>
        <taxon>Streptophyta</taxon>
        <taxon>Embryophyta</taxon>
        <taxon>Tracheophyta</taxon>
        <taxon>Spermatophyta</taxon>
        <taxon>Magnoliopsida</taxon>
        <taxon>eudicotyledons</taxon>
        <taxon>Gunneridae</taxon>
        <taxon>Pentapetalae</taxon>
        <taxon>asterids</taxon>
        <taxon>lamiids</taxon>
        <taxon>Solanales</taxon>
        <taxon>Solanaceae</taxon>
        <taxon>Solanoideae</taxon>
        <taxon>Hyoscyameae</taxon>
        <taxon>Anisodus</taxon>
    </lineage>
</organism>
<dbReference type="Proteomes" id="UP001291623">
    <property type="component" value="Unassembled WGS sequence"/>
</dbReference>
<protein>
    <recommendedName>
        <fullName evidence="1">Putative plant transposon protein domain-containing protein</fullName>
    </recommendedName>
</protein>
<feature type="domain" description="Putative plant transposon protein" evidence="1">
    <location>
        <begin position="5"/>
        <end position="136"/>
    </location>
</feature>
<name>A0AAE1RZ93_9SOLA</name>
<dbReference type="AlphaFoldDB" id="A0AAE1RZ93"/>
<proteinExistence type="predicted"/>
<comment type="caution">
    <text evidence="2">The sequence shown here is derived from an EMBL/GenBank/DDBJ whole genome shotgun (WGS) entry which is preliminary data.</text>
</comment>
<sequence length="214" mass="24525">MDPLGFITIRGVDVDIHAKKINNFYFRKDGESKDEFSLKYTDYDERIKNMDDHRVWAASVIAKETPDWIDPPISIHKNTLKNEAKFWLSIICSRVLPSFNDTNIGLEKAIMIACLMSELGINVEEIIQDEIQDWCAPAISVATFSAPTVELGIPAHGMRLIRITESKVTHLVKKFHDYVKEGIETALAPYKENLEAVRKEQKSIRHNFRLLIPD</sequence>
<evidence type="ECO:0000259" key="1">
    <source>
        <dbReference type="Pfam" id="PF20167"/>
    </source>
</evidence>
<dbReference type="EMBL" id="JAVYJV010000011">
    <property type="protein sequence ID" value="KAK4359792.1"/>
    <property type="molecule type" value="Genomic_DNA"/>
</dbReference>
<evidence type="ECO:0000313" key="2">
    <source>
        <dbReference type="EMBL" id="KAK4359792.1"/>
    </source>
</evidence>
<evidence type="ECO:0000313" key="3">
    <source>
        <dbReference type="Proteomes" id="UP001291623"/>
    </source>
</evidence>
<gene>
    <name evidence="2" type="ORF">RND71_022021</name>
</gene>